<evidence type="ECO:0000256" key="1">
    <source>
        <dbReference type="SAM" id="SignalP"/>
    </source>
</evidence>
<feature type="signal peptide" evidence="1">
    <location>
        <begin position="1"/>
        <end position="30"/>
    </location>
</feature>
<dbReference type="InterPro" id="IPR021109">
    <property type="entry name" value="Peptidase_aspartic_dom_sf"/>
</dbReference>
<dbReference type="InterPro" id="IPR034122">
    <property type="entry name" value="Retropepsin-like_bacterial"/>
</dbReference>
<name>A0AAP2DJI6_9BACT</name>
<proteinExistence type="predicted"/>
<keyword evidence="2" id="KW-0645">Protease</keyword>
<dbReference type="Pfam" id="PF13650">
    <property type="entry name" value="Asp_protease_2"/>
    <property type="match status" value="1"/>
</dbReference>
<dbReference type="SUPFAM" id="SSF50630">
    <property type="entry name" value="Acid proteases"/>
    <property type="match status" value="1"/>
</dbReference>
<dbReference type="EMBL" id="JAHESF010000004">
    <property type="protein sequence ID" value="MBT1696377.1"/>
    <property type="molecule type" value="Genomic_DNA"/>
</dbReference>
<dbReference type="PROSITE" id="PS00141">
    <property type="entry name" value="ASP_PROTEASE"/>
    <property type="match status" value="1"/>
</dbReference>
<dbReference type="GO" id="GO:0004190">
    <property type="term" value="F:aspartic-type endopeptidase activity"/>
    <property type="evidence" value="ECO:0007669"/>
    <property type="project" value="InterPro"/>
</dbReference>
<dbReference type="AlphaFoldDB" id="A0AAP2DJI6"/>
<feature type="chain" id="PRO_5042993097" evidence="1">
    <location>
        <begin position="31"/>
        <end position="165"/>
    </location>
</feature>
<gene>
    <name evidence="2" type="ORF">KK083_05790</name>
</gene>
<keyword evidence="3" id="KW-1185">Reference proteome</keyword>
<evidence type="ECO:0000313" key="3">
    <source>
        <dbReference type="Proteomes" id="UP001319200"/>
    </source>
</evidence>
<dbReference type="GO" id="GO:0006508">
    <property type="term" value="P:proteolysis"/>
    <property type="evidence" value="ECO:0007669"/>
    <property type="project" value="UniProtKB-KW"/>
</dbReference>
<dbReference type="RefSeq" id="WP_254161649.1">
    <property type="nucleotide sequence ID" value="NZ_JAHESF010000004.1"/>
</dbReference>
<keyword evidence="1" id="KW-0732">Signal</keyword>
<organism evidence="2 3">
    <name type="scientific">Chryseosolibacter histidini</name>
    <dbReference type="NCBI Taxonomy" id="2782349"/>
    <lineage>
        <taxon>Bacteria</taxon>
        <taxon>Pseudomonadati</taxon>
        <taxon>Bacteroidota</taxon>
        <taxon>Cytophagia</taxon>
        <taxon>Cytophagales</taxon>
        <taxon>Chryseotaleaceae</taxon>
        <taxon>Chryseosolibacter</taxon>
    </lineage>
</organism>
<comment type="caution">
    <text evidence="2">The sequence shown here is derived from an EMBL/GenBank/DDBJ whole genome shotgun (WGS) entry which is preliminary data.</text>
</comment>
<keyword evidence="2" id="KW-0378">Hydrolase</keyword>
<evidence type="ECO:0000313" key="2">
    <source>
        <dbReference type="EMBL" id="MBT1696377.1"/>
    </source>
</evidence>
<dbReference type="PROSITE" id="PS51257">
    <property type="entry name" value="PROKAR_LIPOPROTEIN"/>
    <property type="match status" value="1"/>
</dbReference>
<reference evidence="2 3" key="1">
    <citation type="submission" date="2021-05" db="EMBL/GenBank/DDBJ databases">
        <title>A Polyphasic approach of four new species of the genus Ohtaekwangia: Ohtaekwangia histidinii sp. nov., Ohtaekwangia cretensis sp. nov., Ohtaekwangia indiensis sp. nov., Ohtaekwangia reichenbachii sp. nov. from diverse environment.</title>
        <authorList>
            <person name="Octaviana S."/>
        </authorList>
    </citation>
    <scope>NUCLEOTIDE SEQUENCE [LARGE SCALE GENOMIC DNA]</scope>
    <source>
        <strain evidence="2 3">PWU4</strain>
    </source>
</reference>
<dbReference type="Gene3D" id="2.40.70.10">
    <property type="entry name" value="Acid Proteases"/>
    <property type="match status" value="1"/>
</dbReference>
<dbReference type="InterPro" id="IPR001969">
    <property type="entry name" value="Aspartic_peptidase_AS"/>
</dbReference>
<sequence length="165" mass="18368">MSYFPRISYAHRVMLGLAVLLTLGSCASTATLRENKQLRFTTVGRIPVVEGKINGKRAYFIIDTGASCSILNQSVSDRFGFKSFIKNDDHVMGLHGEARINQAFNCTVEMGPLKLKNVVFRTKHMDSFVSVIQTHENIEIAGIIGSDIFNRYGIAINFKSNTLSF</sequence>
<dbReference type="Proteomes" id="UP001319200">
    <property type="component" value="Unassembled WGS sequence"/>
</dbReference>
<dbReference type="CDD" id="cd05483">
    <property type="entry name" value="retropepsin_like_bacteria"/>
    <property type="match status" value="1"/>
</dbReference>
<protein>
    <submittedName>
        <fullName evidence="2">Retroviral-like aspartic protease family protein</fullName>
    </submittedName>
</protein>
<accession>A0AAP2DJI6</accession>